<dbReference type="CDD" id="cd01949">
    <property type="entry name" value="GGDEF"/>
    <property type="match status" value="1"/>
</dbReference>
<dbReference type="CDD" id="cd00130">
    <property type="entry name" value="PAS"/>
    <property type="match status" value="1"/>
</dbReference>
<keyword evidence="4 7" id="KW-1133">Transmembrane helix</keyword>
<dbReference type="PANTHER" id="PTHR44757:SF2">
    <property type="entry name" value="BIOFILM ARCHITECTURE MAINTENANCE PROTEIN MBAA"/>
    <property type="match status" value="1"/>
</dbReference>
<keyword evidence="2" id="KW-1003">Cell membrane</keyword>
<comment type="caution">
    <text evidence="13">The sequence shown here is derived from an EMBL/GenBank/DDBJ whole genome shotgun (WGS) entry which is preliminary data.</text>
</comment>
<dbReference type="PROSITE" id="PS50113">
    <property type="entry name" value="PAC"/>
    <property type="match status" value="1"/>
</dbReference>
<feature type="domain" description="EAL" evidence="11">
    <location>
        <begin position="700"/>
        <end position="954"/>
    </location>
</feature>
<dbReference type="NCBIfam" id="TIGR00229">
    <property type="entry name" value="sensory_box"/>
    <property type="match status" value="1"/>
</dbReference>
<keyword evidence="5 7" id="KW-0472">Membrane</keyword>
<dbReference type="SUPFAM" id="SSF55785">
    <property type="entry name" value="PYP-like sensor domain (PAS domain)"/>
    <property type="match status" value="1"/>
</dbReference>
<dbReference type="Pfam" id="PF08269">
    <property type="entry name" value="dCache_2"/>
    <property type="match status" value="1"/>
</dbReference>
<dbReference type="PANTHER" id="PTHR44757">
    <property type="entry name" value="DIGUANYLATE CYCLASE DGCP"/>
    <property type="match status" value="1"/>
</dbReference>
<evidence type="ECO:0000256" key="7">
    <source>
        <dbReference type="SAM" id="Phobius"/>
    </source>
</evidence>
<evidence type="ECO:0000256" key="5">
    <source>
        <dbReference type="ARBA" id="ARBA00023136"/>
    </source>
</evidence>
<dbReference type="SMART" id="SM01049">
    <property type="entry name" value="Cache_2"/>
    <property type="match status" value="1"/>
</dbReference>
<keyword evidence="14" id="KW-1185">Reference proteome</keyword>
<dbReference type="InterPro" id="IPR035965">
    <property type="entry name" value="PAS-like_dom_sf"/>
</dbReference>
<accession>A0A6C2CRM6</accession>
<dbReference type="InterPro" id="IPR004010">
    <property type="entry name" value="Double_Cache_2"/>
</dbReference>
<dbReference type="InterPro" id="IPR043128">
    <property type="entry name" value="Rev_trsase/Diguanyl_cyclase"/>
</dbReference>
<feature type="domain" description="GGDEF" evidence="12">
    <location>
        <begin position="558"/>
        <end position="691"/>
    </location>
</feature>
<dbReference type="CDD" id="cd01948">
    <property type="entry name" value="EAL"/>
    <property type="match status" value="1"/>
</dbReference>
<dbReference type="InterPro" id="IPR052155">
    <property type="entry name" value="Biofilm_reg_signaling"/>
</dbReference>
<comment type="catalytic activity">
    <reaction evidence="6">
        <text>3',3'-c-di-GMP + H2O = 5'-phosphoguanylyl(3'-&gt;5')guanosine + H(+)</text>
        <dbReference type="Rhea" id="RHEA:24902"/>
        <dbReference type="ChEBI" id="CHEBI:15377"/>
        <dbReference type="ChEBI" id="CHEBI:15378"/>
        <dbReference type="ChEBI" id="CHEBI:58754"/>
        <dbReference type="ChEBI" id="CHEBI:58805"/>
        <dbReference type="EC" id="3.1.4.52"/>
    </reaction>
    <physiologicalReaction direction="left-to-right" evidence="6">
        <dbReference type="Rhea" id="RHEA:24903"/>
    </physiologicalReaction>
</comment>
<feature type="transmembrane region" description="Helical" evidence="7">
    <location>
        <begin position="12"/>
        <end position="38"/>
    </location>
</feature>
<dbReference type="SUPFAM" id="SSF141868">
    <property type="entry name" value="EAL domain-like"/>
    <property type="match status" value="1"/>
</dbReference>
<evidence type="ECO:0000259" key="9">
    <source>
        <dbReference type="PROSITE" id="PS50112"/>
    </source>
</evidence>
<dbReference type="EMBL" id="SDKK01000011">
    <property type="protein sequence ID" value="TYC56253.1"/>
    <property type="molecule type" value="Genomic_DNA"/>
</dbReference>
<evidence type="ECO:0000313" key="14">
    <source>
        <dbReference type="Proteomes" id="UP000389128"/>
    </source>
</evidence>
<dbReference type="SMART" id="SM00091">
    <property type="entry name" value="PAS"/>
    <property type="match status" value="1"/>
</dbReference>
<dbReference type="Gene3D" id="3.30.70.270">
    <property type="match status" value="1"/>
</dbReference>
<dbReference type="NCBIfam" id="TIGR00254">
    <property type="entry name" value="GGDEF"/>
    <property type="match status" value="1"/>
</dbReference>
<dbReference type="GO" id="GO:0071111">
    <property type="term" value="F:cyclic-guanylate-specific phosphodiesterase activity"/>
    <property type="evidence" value="ECO:0007669"/>
    <property type="project" value="UniProtKB-EC"/>
</dbReference>
<dbReference type="InterPro" id="IPR035919">
    <property type="entry name" value="EAL_sf"/>
</dbReference>
<evidence type="ECO:0000313" key="13">
    <source>
        <dbReference type="EMBL" id="TYC56253.1"/>
    </source>
</evidence>
<dbReference type="InterPro" id="IPR033480">
    <property type="entry name" value="sCache_2"/>
</dbReference>
<dbReference type="PROSITE" id="PS50887">
    <property type="entry name" value="GGDEF"/>
    <property type="match status" value="1"/>
</dbReference>
<dbReference type="InterPro" id="IPR001633">
    <property type="entry name" value="EAL_dom"/>
</dbReference>
<name>A0A6C2CRM6_9RHOO</name>
<keyword evidence="3 7" id="KW-0812">Transmembrane</keyword>
<dbReference type="GO" id="GO:0005886">
    <property type="term" value="C:plasma membrane"/>
    <property type="evidence" value="ECO:0007669"/>
    <property type="project" value="UniProtKB-SubCell"/>
</dbReference>
<dbReference type="Gene3D" id="3.20.20.450">
    <property type="entry name" value="EAL domain"/>
    <property type="match status" value="1"/>
</dbReference>
<evidence type="ECO:0000259" key="8">
    <source>
        <dbReference type="PROSITE" id="PS50046"/>
    </source>
</evidence>
<dbReference type="PROSITE" id="PS50883">
    <property type="entry name" value="EAL"/>
    <property type="match status" value="1"/>
</dbReference>
<dbReference type="Pfam" id="PF13426">
    <property type="entry name" value="PAS_9"/>
    <property type="match status" value="1"/>
</dbReference>
<evidence type="ECO:0000256" key="1">
    <source>
        <dbReference type="ARBA" id="ARBA00004651"/>
    </source>
</evidence>
<dbReference type="FunFam" id="3.30.70.270:FF:000001">
    <property type="entry name" value="Diguanylate cyclase domain protein"/>
    <property type="match status" value="1"/>
</dbReference>
<dbReference type="PROSITE" id="PS50046">
    <property type="entry name" value="PHYTOCHROME_2"/>
    <property type="match status" value="1"/>
</dbReference>
<dbReference type="SMART" id="SM00052">
    <property type="entry name" value="EAL"/>
    <property type="match status" value="1"/>
</dbReference>
<dbReference type="PROSITE" id="PS50112">
    <property type="entry name" value="PAS"/>
    <property type="match status" value="1"/>
</dbReference>
<dbReference type="Pfam" id="PF00563">
    <property type="entry name" value="EAL"/>
    <property type="match status" value="1"/>
</dbReference>
<comment type="subcellular location">
    <subcellularLocation>
        <location evidence="1">Cell membrane</location>
        <topology evidence="1">Multi-pass membrane protein</topology>
    </subcellularLocation>
</comment>
<dbReference type="SUPFAM" id="SSF55073">
    <property type="entry name" value="Nucleotide cyclase"/>
    <property type="match status" value="1"/>
</dbReference>
<dbReference type="RefSeq" id="WP_148579547.1">
    <property type="nucleotide sequence ID" value="NZ_SDKK01000011.1"/>
</dbReference>
<feature type="domain" description="Phytochrome chromophore attachment site" evidence="8">
    <location>
        <begin position="225"/>
        <end position="281"/>
    </location>
</feature>
<dbReference type="InterPro" id="IPR000160">
    <property type="entry name" value="GGDEF_dom"/>
</dbReference>
<organism evidence="13 14">
    <name type="scientific">Zoogloea oleivorans</name>
    <dbReference type="NCBI Taxonomy" id="1552750"/>
    <lineage>
        <taxon>Bacteria</taxon>
        <taxon>Pseudomonadati</taxon>
        <taxon>Pseudomonadota</taxon>
        <taxon>Betaproteobacteria</taxon>
        <taxon>Rhodocyclales</taxon>
        <taxon>Zoogloeaceae</taxon>
        <taxon>Zoogloea</taxon>
    </lineage>
</organism>
<dbReference type="InterPro" id="IPR029787">
    <property type="entry name" value="Nucleotide_cyclase"/>
</dbReference>
<evidence type="ECO:0000256" key="2">
    <source>
        <dbReference type="ARBA" id="ARBA00022475"/>
    </source>
</evidence>
<evidence type="ECO:0000256" key="6">
    <source>
        <dbReference type="ARBA" id="ARBA00051114"/>
    </source>
</evidence>
<evidence type="ECO:0000259" key="12">
    <source>
        <dbReference type="PROSITE" id="PS50887"/>
    </source>
</evidence>
<feature type="transmembrane region" description="Helical" evidence="7">
    <location>
        <begin position="352"/>
        <end position="373"/>
    </location>
</feature>
<dbReference type="InterPro" id="IPR016132">
    <property type="entry name" value="Phyto_chromo_attachment"/>
</dbReference>
<dbReference type="SMART" id="SM00086">
    <property type="entry name" value="PAC"/>
    <property type="match status" value="1"/>
</dbReference>
<evidence type="ECO:0000259" key="11">
    <source>
        <dbReference type="PROSITE" id="PS50883"/>
    </source>
</evidence>
<feature type="domain" description="PAS" evidence="9">
    <location>
        <begin position="407"/>
        <end position="446"/>
    </location>
</feature>
<evidence type="ECO:0000256" key="3">
    <source>
        <dbReference type="ARBA" id="ARBA00022692"/>
    </source>
</evidence>
<dbReference type="OrthoDB" id="9813903at2"/>
<evidence type="ECO:0000259" key="10">
    <source>
        <dbReference type="PROSITE" id="PS50113"/>
    </source>
</evidence>
<dbReference type="Proteomes" id="UP000389128">
    <property type="component" value="Unassembled WGS sequence"/>
</dbReference>
<reference evidence="13 14" key="1">
    <citation type="submission" date="2019-01" db="EMBL/GenBank/DDBJ databases">
        <title>Zoogloea oleivorans genome sequencing and assembly.</title>
        <authorList>
            <person name="Tancsics A."/>
            <person name="Farkas M."/>
            <person name="Kriszt B."/>
            <person name="Maroti G."/>
            <person name="Horvath B."/>
        </authorList>
    </citation>
    <scope>NUCLEOTIDE SEQUENCE [LARGE SCALE GENOMIC DNA]</scope>
    <source>
        <strain evidence="13 14">Buc</strain>
    </source>
</reference>
<proteinExistence type="predicted"/>
<dbReference type="Pfam" id="PF00990">
    <property type="entry name" value="GGDEF"/>
    <property type="match status" value="1"/>
</dbReference>
<protein>
    <submittedName>
        <fullName evidence="13">EAL domain-containing protein</fullName>
    </submittedName>
</protein>
<dbReference type="SMART" id="SM00267">
    <property type="entry name" value="GGDEF"/>
    <property type="match status" value="1"/>
</dbReference>
<dbReference type="InterPro" id="IPR000014">
    <property type="entry name" value="PAS"/>
</dbReference>
<dbReference type="FunFam" id="3.20.20.450:FF:000001">
    <property type="entry name" value="Cyclic di-GMP phosphodiesterase yahA"/>
    <property type="match status" value="1"/>
</dbReference>
<gene>
    <name evidence="13" type="ORF">ETQ85_13225</name>
</gene>
<feature type="domain" description="PAC" evidence="10">
    <location>
        <begin position="474"/>
        <end position="526"/>
    </location>
</feature>
<dbReference type="AlphaFoldDB" id="A0A6C2CRM6"/>
<dbReference type="GO" id="GO:0071732">
    <property type="term" value="P:cellular response to nitric oxide"/>
    <property type="evidence" value="ECO:0007669"/>
    <property type="project" value="UniProtKB-ARBA"/>
</dbReference>
<evidence type="ECO:0000256" key="4">
    <source>
        <dbReference type="ARBA" id="ARBA00022989"/>
    </source>
</evidence>
<dbReference type="InterPro" id="IPR000700">
    <property type="entry name" value="PAS-assoc_C"/>
</dbReference>
<sequence>MKFQITDRNLPYYHLVGTLVVVITLALALGGSFLWIGFSEHQQTIDRLEQSFQVKKQERLKSEMEAAIGYLDFVHSRTESVLQEALQDKVSMAMQTAQAIYDREHGRRPEVEVKRLIIAALRPQRFYEGRGYFFIDDEQGNCVLLPIAPSREGSSLWDNRDDTGHYIMRGLAAAAREGDQGGFSTYRWYSPDNPQQMSDKLAYVQRFKPYGWIIGTGDYLHKWHEMRLREGIERLRAWKFGDTGSFVAISQSGQLLLQPQWPEYEGKHYSKVGSPAEQAIRGQILELGKQGGGYLSYQWPWRAANITSTRTAYVLPYRPWNMIVIASVFQEETQSQFARERDAAVNSMSNRIPYLLIAAMTAIALAIGASVFFSRWMSGLLRNYHQKIETHSHALEAQANALRLAGHVFESSKEGIVITDAETRILAVNPAFCQITGHVAEDVIGQRPGMLSSGKHDAAFYRAMWKTIHETGSWSGEIWNRKKDGNCYPELINISTVRTESGAVLHYVGTFLDITERKEAEDRIRHLAEFDPLTQLPNRTLLNDRLTQAVAQAKREERQLAVIFIDLDRFKNINDSLGHAMGDRLLQEVAKRLHDIVRQSDTVSRLGGDEFVVLLTGLELRTSALPSARKILATLGQPYTIDEHELQITPSIGIALYPDNGTDGETLLKNADAAMYHAKNSGRNNFQFFTPEFNQWVTERLRIENGLRHAVAREELILHYQPQVDLASGQIVGCEALLRWQPTGEALMAPDRFIPIAEETGLIHGIGTWVLDEACRQLAQWDSEGAAPIRMAVNVAVPQLRSRNFVSNVRNTLQRHGIGPDRVEIEVTESVFLNQDEQVRQTLQGLVDLGVQLSLDDFGTGYSSLSYLRNFRFDVLKIDKSFVSELHRNQDDVTLISAIVSIARDMSLITIAEGIESAEQQHILHELGCNIGQGYHFSRPVVAGEMAKLISPRTLTLIA</sequence>
<dbReference type="Gene3D" id="3.30.450.20">
    <property type="entry name" value="PAS domain"/>
    <property type="match status" value="3"/>
</dbReference>
<dbReference type="InterPro" id="IPR001610">
    <property type="entry name" value="PAC"/>
</dbReference>